<evidence type="ECO:0000256" key="13">
    <source>
        <dbReference type="SAM" id="MobiDB-lite"/>
    </source>
</evidence>
<sequence>MPHIARAGREARHDLGSREPANSKRTSDVESVVSEDLLAGAKAAEAEKATYANAGVSIEAGDEAVQQMLPWAKRASRPEVLGSLGGFAGLFQLKLDRWTEPVLASSTDGVGTKLAVAQALDKHDTVGIDLVAMVVDDLVVSGAEPLFLQDYIAVGKVVPERIADLVKGVAEGCVQAGCALLGGETAEHPGMMAPGEYDISATGVGVVEASAMLGPDKVRPGDVVIGMGSSGLHSNGYSLARHVLLELARMPLTGHVEEFGRTLGEQLLEPTRIYAKDCLALAAETEVRTFAHVTGGGLAANLARVVPAGLTAVLDRGTWTPDPVFRLIAQRGRVETEEMERTFNMGVGMVAVVTAEDVDRALAVLTARHVPAWVLGEVAKQPTVEDAAEDQRVVVRGNHPRF</sequence>
<evidence type="ECO:0000256" key="9">
    <source>
        <dbReference type="ARBA" id="ARBA00032931"/>
    </source>
</evidence>
<name>A0A840NS26_9PSEU</name>
<dbReference type="GO" id="GO:0004641">
    <property type="term" value="F:phosphoribosylformylglycinamidine cyclo-ligase activity"/>
    <property type="evidence" value="ECO:0007669"/>
    <property type="project" value="UniProtKB-UniRule"/>
</dbReference>
<dbReference type="PANTHER" id="PTHR10520:SF12">
    <property type="entry name" value="TRIFUNCTIONAL PURINE BIOSYNTHETIC PROTEIN ADENOSINE-3"/>
    <property type="match status" value="1"/>
</dbReference>
<dbReference type="Pfam" id="PF02769">
    <property type="entry name" value="AIRS_C"/>
    <property type="match status" value="1"/>
</dbReference>
<evidence type="ECO:0000256" key="8">
    <source>
        <dbReference type="ARBA" id="ARBA00031908"/>
    </source>
</evidence>
<proteinExistence type="inferred from homology"/>
<gene>
    <name evidence="12" type="primary">purM</name>
    <name evidence="16" type="ORF">BJ969_005881</name>
</gene>
<feature type="compositionally biased region" description="Basic and acidic residues" evidence="13">
    <location>
        <begin position="7"/>
        <end position="28"/>
    </location>
</feature>
<dbReference type="GO" id="GO:0005524">
    <property type="term" value="F:ATP binding"/>
    <property type="evidence" value="ECO:0007669"/>
    <property type="project" value="UniProtKB-KW"/>
</dbReference>
<dbReference type="RefSeq" id="WP_184484377.1">
    <property type="nucleotide sequence ID" value="NZ_JACHIV010000001.1"/>
</dbReference>
<dbReference type="SUPFAM" id="SSF56042">
    <property type="entry name" value="PurM C-terminal domain-like"/>
    <property type="match status" value="1"/>
</dbReference>
<dbReference type="InterPro" id="IPR004733">
    <property type="entry name" value="PurM_cligase"/>
</dbReference>
<evidence type="ECO:0000256" key="12">
    <source>
        <dbReference type="HAMAP-Rule" id="MF_00741"/>
    </source>
</evidence>
<keyword evidence="6 12" id="KW-0547">Nucleotide-binding</keyword>
<comment type="catalytic activity">
    <reaction evidence="11 12">
        <text>2-formamido-N(1)-(5-O-phospho-beta-D-ribosyl)acetamidine + ATP = 5-amino-1-(5-phospho-beta-D-ribosyl)imidazole + ADP + phosphate + H(+)</text>
        <dbReference type="Rhea" id="RHEA:23032"/>
        <dbReference type="ChEBI" id="CHEBI:15378"/>
        <dbReference type="ChEBI" id="CHEBI:30616"/>
        <dbReference type="ChEBI" id="CHEBI:43474"/>
        <dbReference type="ChEBI" id="CHEBI:137981"/>
        <dbReference type="ChEBI" id="CHEBI:147287"/>
        <dbReference type="ChEBI" id="CHEBI:456216"/>
        <dbReference type="EC" id="6.3.3.1"/>
    </reaction>
</comment>
<dbReference type="FunFam" id="3.90.650.10:FF:000016">
    <property type="entry name" value="Phosphoribosylformylglycinamidine cyclo-ligase"/>
    <property type="match status" value="1"/>
</dbReference>
<dbReference type="FunFam" id="3.30.1330.10:FF:000001">
    <property type="entry name" value="Phosphoribosylformylglycinamidine cyclo-ligase"/>
    <property type="match status" value="1"/>
</dbReference>
<evidence type="ECO:0000256" key="10">
    <source>
        <dbReference type="ARBA" id="ARBA00033093"/>
    </source>
</evidence>
<dbReference type="GO" id="GO:0046084">
    <property type="term" value="P:adenine biosynthetic process"/>
    <property type="evidence" value="ECO:0007669"/>
    <property type="project" value="TreeGrafter"/>
</dbReference>
<evidence type="ECO:0000256" key="6">
    <source>
        <dbReference type="ARBA" id="ARBA00022741"/>
    </source>
</evidence>
<dbReference type="AlphaFoldDB" id="A0A840NS26"/>
<dbReference type="SUPFAM" id="SSF55326">
    <property type="entry name" value="PurM N-terminal domain-like"/>
    <property type="match status" value="1"/>
</dbReference>
<comment type="caution">
    <text evidence="16">The sequence shown here is derived from an EMBL/GenBank/DDBJ whole genome shotgun (WGS) entry which is preliminary data.</text>
</comment>
<dbReference type="UniPathway" id="UPA00074">
    <property type="reaction ID" value="UER00129"/>
</dbReference>
<comment type="similarity">
    <text evidence="2 12">Belongs to the AIR synthase family.</text>
</comment>
<dbReference type="HAMAP" id="MF_00741">
    <property type="entry name" value="AIRS"/>
    <property type="match status" value="1"/>
</dbReference>
<dbReference type="GO" id="GO:0004637">
    <property type="term" value="F:phosphoribosylamine-glycine ligase activity"/>
    <property type="evidence" value="ECO:0007669"/>
    <property type="project" value="TreeGrafter"/>
</dbReference>
<dbReference type="EC" id="6.3.3.1" evidence="3 12"/>
<evidence type="ECO:0000256" key="11">
    <source>
        <dbReference type="ARBA" id="ARBA00049057"/>
    </source>
</evidence>
<dbReference type="Gene3D" id="3.30.1330.10">
    <property type="entry name" value="PurM-like, N-terminal domain"/>
    <property type="match status" value="1"/>
</dbReference>
<dbReference type="Proteomes" id="UP000580474">
    <property type="component" value="Unassembled WGS sequence"/>
</dbReference>
<evidence type="ECO:0000256" key="7">
    <source>
        <dbReference type="ARBA" id="ARBA00022840"/>
    </source>
</evidence>
<evidence type="ECO:0000256" key="4">
    <source>
        <dbReference type="ARBA" id="ARBA00020367"/>
    </source>
</evidence>
<evidence type="ECO:0000313" key="17">
    <source>
        <dbReference type="Proteomes" id="UP000580474"/>
    </source>
</evidence>
<dbReference type="PANTHER" id="PTHR10520">
    <property type="entry name" value="TRIFUNCTIONAL PURINE BIOSYNTHETIC PROTEIN ADENOSINE-3-RELATED"/>
    <property type="match status" value="1"/>
</dbReference>
<comment type="pathway">
    <text evidence="1 12">Purine metabolism; IMP biosynthesis via de novo pathway; 5-amino-1-(5-phospho-D-ribosyl)imidazole from N(2)-formyl-N(1)-(5-phospho-D-ribosyl)glycinamide: step 2/2.</text>
</comment>
<dbReference type="CDD" id="cd02196">
    <property type="entry name" value="PurM"/>
    <property type="match status" value="1"/>
</dbReference>
<keyword evidence="17" id="KW-1185">Reference proteome</keyword>
<feature type="domain" description="PurM-like C-terminal" evidence="15">
    <location>
        <begin position="219"/>
        <end position="383"/>
    </location>
</feature>
<dbReference type="Pfam" id="PF00586">
    <property type="entry name" value="AIRS"/>
    <property type="match status" value="1"/>
</dbReference>
<comment type="subcellular location">
    <subcellularLocation>
        <location evidence="12">Cytoplasm</location>
    </subcellularLocation>
</comment>
<feature type="region of interest" description="Disordered" evidence="13">
    <location>
        <begin position="1"/>
        <end position="30"/>
    </location>
</feature>
<reference evidence="16 17" key="1">
    <citation type="submission" date="2020-08" db="EMBL/GenBank/DDBJ databases">
        <title>Sequencing the genomes of 1000 actinobacteria strains.</title>
        <authorList>
            <person name="Klenk H.-P."/>
        </authorList>
    </citation>
    <scope>NUCLEOTIDE SEQUENCE [LARGE SCALE GENOMIC DNA]</scope>
    <source>
        <strain evidence="16 17">DSM 45582</strain>
    </source>
</reference>
<dbReference type="GO" id="GO:0006189">
    <property type="term" value="P:'de novo' IMP biosynthetic process"/>
    <property type="evidence" value="ECO:0007669"/>
    <property type="project" value="UniProtKB-UniRule"/>
</dbReference>
<dbReference type="Gene3D" id="3.90.650.10">
    <property type="entry name" value="PurM-like C-terminal domain"/>
    <property type="match status" value="1"/>
</dbReference>
<evidence type="ECO:0000256" key="1">
    <source>
        <dbReference type="ARBA" id="ARBA00004686"/>
    </source>
</evidence>
<evidence type="ECO:0000259" key="15">
    <source>
        <dbReference type="Pfam" id="PF02769"/>
    </source>
</evidence>
<dbReference type="InterPro" id="IPR010918">
    <property type="entry name" value="PurM-like_C_dom"/>
</dbReference>
<dbReference type="InterPro" id="IPR036921">
    <property type="entry name" value="PurM-like_N_sf"/>
</dbReference>
<keyword evidence="12" id="KW-0658">Purine biosynthesis</keyword>
<dbReference type="NCBIfam" id="TIGR00878">
    <property type="entry name" value="purM"/>
    <property type="match status" value="1"/>
</dbReference>
<evidence type="ECO:0000313" key="16">
    <source>
        <dbReference type="EMBL" id="MBB5072793.1"/>
    </source>
</evidence>
<protein>
    <recommendedName>
        <fullName evidence="4 12">Phosphoribosylformylglycinamidine cyclo-ligase</fullName>
        <ecNumber evidence="3 12">6.3.3.1</ecNumber>
    </recommendedName>
    <alternativeName>
        <fullName evidence="9 12">AIR synthase</fullName>
    </alternativeName>
    <alternativeName>
        <fullName evidence="10 12">AIRS</fullName>
    </alternativeName>
    <alternativeName>
        <fullName evidence="8 12">Phosphoribosyl-aminoimidazole synthetase</fullName>
    </alternativeName>
</protein>
<feature type="domain" description="PurM-like N-terminal" evidence="14">
    <location>
        <begin position="102"/>
        <end position="207"/>
    </location>
</feature>
<dbReference type="EMBL" id="JACHIV010000001">
    <property type="protein sequence ID" value="MBB5072793.1"/>
    <property type="molecule type" value="Genomic_DNA"/>
</dbReference>
<keyword evidence="12" id="KW-0963">Cytoplasm</keyword>
<organism evidence="16 17">
    <name type="scientific">Saccharopolyspora gloriosae</name>
    <dbReference type="NCBI Taxonomy" id="455344"/>
    <lineage>
        <taxon>Bacteria</taxon>
        <taxon>Bacillati</taxon>
        <taxon>Actinomycetota</taxon>
        <taxon>Actinomycetes</taxon>
        <taxon>Pseudonocardiales</taxon>
        <taxon>Pseudonocardiaceae</taxon>
        <taxon>Saccharopolyspora</taxon>
    </lineage>
</organism>
<accession>A0A840NS26</accession>
<evidence type="ECO:0000256" key="5">
    <source>
        <dbReference type="ARBA" id="ARBA00022598"/>
    </source>
</evidence>
<evidence type="ECO:0000256" key="2">
    <source>
        <dbReference type="ARBA" id="ARBA00010280"/>
    </source>
</evidence>
<evidence type="ECO:0000256" key="3">
    <source>
        <dbReference type="ARBA" id="ARBA00013047"/>
    </source>
</evidence>
<dbReference type="InterPro" id="IPR036676">
    <property type="entry name" value="PurM-like_C_sf"/>
</dbReference>
<dbReference type="InterPro" id="IPR016188">
    <property type="entry name" value="PurM-like_N"/>
</dbReference>
<evidence type="ECO:0000259" key="14">
    <source>
        <dbReference type="Pfam" id="PF00586"/>
    </source>
</evidence>
<dbReference type="GO" id="GO:0005829">
    <property type="term" value="C:cytosol"/>
    <property type="evidence" value="ECO:0007669"/>
    <property type="project" value="TreeGrafter"/>
</dbReference>
<keyword evidence="5 12" id="KW-0436">Ligase</keyword>
<keyword evidence="7 12" id="KW-0067">ATP-binding</keyword>